<accession>A0A7N0TGB9</accession>
<protein>
    <submittedName>
        <fullName evidence="2">Uncharacterized protein</fullName>
    </submittedName>
</protein>
<organism evidence="2 3">
    <name type="scientific">Kalanchoe fedtschenkoi</name>
    <name type="common">Lavender scallops</name>
    <name type="synonym">South American air plant</name>
    <dbReference type="NCBI Taxonomy" id="63787"/>
    <lineage>
        <taxon>Eukaryota</taxon>
        <taxon>Viridiplantae</taxon>
        <taxon>Streptophyta</taxon>
        <taxon>Embryophyta</taxon>
        <taxon>Tracheophyta</taxon>
        <taxon>Spermatophyta</taxon>
        <taxon>Magnoliopsida</taxon>
        <taxon>eudicotyledons</taxon>
        <taxon>Gunneridae</taxon>
        <taxon>Pentapetalae</taxon>
        <taxon>Saxifragales</taxon>
        <taxon>Crassulaceae</taxon>
        <taxon>Kalanchoe</taxon>
    </lineage>
</organism>
<keyword evidence="3" id="KW-1185">Reference proteome</keyword>
<feature type="region of interest" description="Disordered" evidence="1">
    <location>
        <begin position="471"/>
        <end position="503"/>
    </location>
</feature>
<dbReference type="Proteomes" id="UP000594263">
    <property type="component" value="Unplaced"/>
</dbReference>
<evidence type="ECO:0000256" key="1">
    <source>
        <dbReference type="SAM" id="MobiDB-lite"/>
    </source>
</evidence>
<name>A0A7N0TGB9_KALFE</name>
<evidence type="ECO:0000313" key="2">
    <source>
        <dbReference type="EnsemblPlants" id="Kaladp0036s0253.1.v1.1.CDS.1"/>
    </source>
</evidence>
<dbReference type="EnsemblPlants" id="Kaladp0036s0253.1.v1.1">
    <property type="protein sequence ID" value="Kaladp0036s0253.1.v1.1.CDS.1"/>
    <property type="gene ID" value="Kaladp0036s0253.v1.1"/>
</dbReference>
<dbReference type="InterPro" id="IPR008004">
    <property type="entry name" value="OCTOPUS-like"/>
</dbReference>
<dbReference type="PANTHER" id="PTHR31659">
    <property type="entry name" value="PROTEIN: UPF0503-LIKE PROTEIN, PUTATIVE (DUF740)-RELATED"/>
    <property type="match status" value="1"/>
</dbReference>
<evidence type="ECO:0000313" key="3">
    <source>
        <dbReference type="Proteomes" id="UP000594263"/>
    </source>
</evidence>
<dbReference type="Pfam" id="PF05340">
    <property type="entry name" value="DUF740"/>
    <property type="match status" value="3"/>
</dbReference>
<feature type="region of interest" description="Disordered" evidence="1">
    <location>
        <begin position="325"/>
        <end position="360"/>
    </location>
</feature>
<sequence>MNLSKPKSSNHLPPPPSSSRFAVCHRHPGEPVTGFCAACLSERLAVLDPAGVKSVVETGQSSKSGCGGGVPELSRSKSCSQKRGGFVGVSLGSVEPRRKSCDVRGRSSLSSLFGIDDADGDVGMGKGGAFVDERACGVVLGKEEEVGVGEIRASDEQGDGSEEWRTMKEHIDLECRSSKRVSKGKDLKNIAGSIWVAAASGLSKKLQKWRQKQKMRMPRDGNVDGGVGVEVATMNLRQWRERETQSEVGDYGFGRRSCDTDPRFSIDACRASVDCPCPPRFSLDEQPRASWDGYLIGRLSAHRPNQMLAVVEDDDHVEDLINVSRNEIDKSPGGSEQTRDYYGDASSRRRRSFDRSGSRRASSVEIEELRAISNARVSPATVELFHGAKVLLTKNYDAKMPSLSPIRTDRAVRVESSDSASNGASSIAEEGCDNSKSHVTRLATGWRKAWTNWGMSQKQDEEEPKIFDKITASSTHPSSSSSGSVSGSFMKSSTEAKGSGNLRQLAMERSRNSRYAPSPNSHENGLLRFYLTPLRGSRGGGKCSKSRLKSSQDIARNVLRLS</sequence>
<reference evidence="2" key="1">
    <citation type="submission" date="2021-01" db="UniProtKB">
        <authorList>
            <consortium name="EnsemblPlants"/>
        </authorList>
    </citation>
    <scope>IDENTIFICATION</scope>
</reference>
<feature type="region of interest" description="Disordered" evidence="1">
    <location>
        <begin position="57"/>
        <end position="80"/>
    </location>
</feature>
<dbReference type="Gramene" id="Kaladp0036s0253.1.v1.1">
    <property type="protein sequence ID" value="Kaladp0036s0253.1.v1.1.CDS.1"/>
    <property type="gene ID" value="Kaladp0036s0253.v1.1"/>
</dbReference>
<dbReference type="AlphaFoldDB" id="A0A7N0TGB9"/>
<proteinExistence type="predicted"/>
<feature type="compositionally biased region" description="Low complexity" evidence="1">
    <location>
        <begin position="473"/>
        <end position="493"/>
    </location>
</feature>
<dbReference type="PANTHER" id="PTHR31659:SF0">
    <property type="entry name" value="EMB|CAB61945.1"/>
    <property type="match status" value="1"/>
</dbReference>